<dbReference type="GeneID" id="83604567"/>
<evidence type="ECO:0000313" key="1">
    <source>
        <dbReference type="EMBL" id="MDZ5759942.1"/>
    </source>
</evidence>
<protein>
    <submittedName>
        <fullName evidence="1">Uncharacterized protein</fullName>
    </submittedName>
</protein>
<dbReference type="RefSeq" id="WP_057000916.1">
    <property type="nucleotide sequence ID" value="NZ_CBCPKA010000008.1"/>
</dbReference>
<proteinExistence type="predicted"/>
<dbReference type="AlphaFoldDB" id="A0AAW9K834"/>
<evidence type="ECO:0000313" key="2">
    <source>
        <dbReference type="Proteomes" id="UP001290462"/>
    </source>
</evidence>
<dbReference type="EMBL" id="JAVBVO010000004">
    <property type="protein sequence ID" value="MDZ5759942.1"/>
    <property type="molecule type" value="Genomic_DNA"/>
</dbReference>
<accession>A0AAW9K834</accession>
<dbReference type="Proteomes" id="UP001290462">
    <property type="component" value="Unassembled WGS sequence"/>
</dbReference>
<name>A0AAW9K834_CARML</name>
<reference evidence="1" key="1">
    <citation type="submission" date="2023-08" db="EMBL/GenBank/DDBJ databases">
        <title>Genomic characterization of piscicolin 126 produced by Carnobacterium maltaromaticum CM22 strain isolated from salmon (Salmo salar).</title>
        <authorList>
            <person name="Gonzalez-Gragera E."/>
            <person name="Garcia-Lopez J.D."/>
            <person name="Teso-Perez C."/>
            <person name="Gimenez-Hernandez I."/>
            <person name="Peralta-Sanchez J.M."/>
            <person name="Valdivia E."/>
            <person name="Montalban-Lopez M."/>
            <person name="Martin-Platero A.M."/>
            <person name="Banos A."/>
            <person name="Martinez-Bueno M."/>
        </authorList>
    </citation>
    <scope>NUCLEOTIDE SEQUENCE</scope>
    <source>
        <strain evidence="1">CM22</strain>
    </source>
</reference>
<gene>
    <name evidence="1" type="ORF">RAK27_14865</name>
</gene>
<sequence>MGSRGTQFLAEIKQMLHSIDEKYPTHILDDPEHFIACFKKQEQTIEEISLRLTNFRNSYELMDTKEQQSVEELKKIMKEQEEMRLVFHDWGNPLAIFSQQQAVLKEIKTTLSFET</sequence>
<comment type="caution">
    <text evidence="1">The sequence shown here is derived from an EMBL/GenBank/DDBJ whole genome shotgun (WGS) entry which is preliminary data.</text>
</comment>
<organism evidence="1 2">
    <name type="scientific">Carnobacterium maltaromaticum</name>
    <name type="common">Carnobacterium piscicola</name>
    <dbReference type="NCBI Taxonomy" id="2751"/>
    <lineage>
        <taxon>Bacteria</taxon>
        <taxon>Bacillati</taxon>
        <taxon>Bacillota</taxon>
        <taxon>Bacilli</taxon>
        <taxon>Lactobacillales</taxon>
        <taxon>Carnobacteriaceae</taxon>
        <taxon>Carnobacterium</taxon>
    </lineage>
</organism>